<dbReference type="InterPro" id="IPR011701">
    <property type="entry name" value="MFS"/>
</dbReference>
<evidence type="ECO:0000256" key="1">
    <source>
        <dbReference type="ARBA" id="ARBA00004141"/>
    </source>
</evidence>
<keyword evidence="2" id="KW-0813">Transport</keyword>
<evidence type="ECO:0000256" key="2">
    <source>
        <dbReference type="ARBA" id="ARBA00022448"/>
    </source>
</evidence>
<dbReference type="InterPro" id="IPR036259">
    <property type="entry name" value="MFS_trans_sf"/>
</dbReference>
<accession>A0A8H5FPH0</accession>
<evidence type="ECO:0000313" key="10">
    <source>
        <dbReference type="Proteomes" id="UP000559256"/>
    </source>
</evidence>
<comment type="similarity">
    <text evidence="6">Belongs to the major facilitator superfamily. Allantoate permease family.</text>
</comment>
<dbReference type="EMBL" id="JAACJM010000126">
    <property type="protein sequence ID" value="KAF5344336.1"/>
    <property type="molecule type" value="Genomic_DNA"/>
</dbReference>
<comment type="subcellular location">
    <subcellularLocation>
        <location evidence="1">Membrane</location>
        <topology evidence="1">Multi-pass membrane protein</topology>
    </subcellularLocation>
</comment>
<organism evidence="9 10">
    <name type="scientific">Tetrapyrgos nigripes</name>
    <dbReference type="NCBI Taxonomy" id="182062"/>
    <lineage>
        <taxon>Eukaryota</taxon>
        <taxon>Fungi</taxon>
        <taxon>Dikarya</taxon>
        <taxon>Basidiomycota</taxon>
        <taxon>Agaricomycotina</taxon>
        <taxon>Agaricomycetes</taxon>
        <taxon>Agaricomycetidae</taxon>
        <taxon>Agaricales</taxon>
        <taxon>Marasmiineae</taxon>
        <taxon>Marasmiaceae</taxon>
        <taxon>Tetrapyrgos</taxon>
    </lineage>
</organism>
<evidence type="ECO:0000256" key="6">
    <source>
        <dbReference type="ARBA" id="ARBA00037968"/>
    </source>
</evidence>
<feature type="compositionally biased region" description="Basic and acidic residues" evidence="7">
    <location>
        <begin position="12"/>
        <end position="31"/>
    </location>
</feature>
<dbReference type="OrthoDB" id="6730379at2759"/>
<keyword evidence="3 8" id="KW-0812">Transmembrane</keyword>
<dbReference type="SUPFAM" id="SSF103473">
    <property type="entry name" value="MFS general substrate transporter"/>
    <property type="match status" value="1"/>
</dbReference>
<keyword evidence="10" id="KW-1185">Reference proteome</keyword>
<dbReference type="PANTHER" id="PTHR43791">
    <property type="entry name" value="PERMEASE-RELATED"/>
    <property type="match status" value="1"/>
</dbReference>
<evidence type="ECO:0008006" key="11">
    <source>
        <dbReference type="Google" id="ProtNLM"/>
    </source>
</evidence>
<feature type="transmembrane region" description="Helical" evidence="8">
    <location>
        <begin position="74"/>
        <end position="91"/>
    </location>
</feature>
<dbReference type="AlphaFoldDB" id="A0A8H5FPH0"/>
<feature type="region of interest" description="Disordered" evidence="7">
    <location>
        <begin position="1"/>
        <end position="41"/>
    </location>
</feature>
<name>A0A8H5FPH0_9AGAR</name>
<feature type="transmembrane region" description="Helical" evidence="8">
    <location>
        <begin position="207"/>
        <end position="225"/>
    </location>
</feature>
<keyword evidence="4 8" id="KW-1133">Transmembrane helix</keyword>
<feature type="transmembrane region" description="Helical" evidence="8">
    <location>
        <begin position="115"/>
        <end position="138"/>
    </location>
</feature>
<feature type="transmembrane region" description="Helical" evidence="8">
    <location>
        <begin position="431"/>
        <end position="452"/>
    </location>
</feature>
<gene>
    <name evidence="9" type="ORF">D9758_013240</name>
</gene>
<dbReference type="Gene3D" id="1.20.1250.20">
    <property type="entry name" value="MFS general substrate transporter like domains"/>
    <property type="match status" value="2"/>
</dbReference>
<dbReference type="GO" id="GO:0016020">
    <property type="term" value="C:membrane"/>
    <property type="evidence" value="ECO:0007669"/>
    <property type="project" value="UniProtKB-SubCell"/>
</dbReference>
<dbReference type="PANTHER" id="PTHR43791:SF59">
    <property type="entry name" value="TRANSPORTER, PUTATIVE (AFU_ORTHOLOGUE AFUA_1G06550)-RELATED"/>
    <property type="match status" value="1"/>
</dbReference>
<reference evidence="9 10" key="1">
    <citation type="journal article" date="2020" name="ISME J.">
        <title>Uncovering the hidden diversity of litter-decomposition mechanisms in mushroom-forming fungi.</title>
        <authorList>
            <person name="Floudas D."/>
            <person name="Bentzer J."/>
            <person name="Ahren D."/>
            <person name="Johansson T."/>
            <person name="Persson P."/>
            <person name="Tunlid A."/>
        </authorList>
    </citation>
    <scope>NUCLEOTIDE SEQUENCE [LARGE SCALE GENOMIC DNA]</scope>
    <source>
        <strain evidence="9 10">CBS 291.85</strain>
    </source>
</reference>
<protein>
    <recommendedName>
        <fullName evidence="11">Allantoate permease</fullName>
    </recommendedName>
</protein>
<dbReference type="GO" id="GO:0022857">
    <property type="term" value="F:transmembrane transporter activity"/>
    <property type="evidence" value="ECO:0007669"/>
    <property type="project" value="InterPro"/>
</dbReference>
<dbReference type="Proteomes" id="UP000559256">
    <property type="component" value="Unassembled WGS sequence"/>
</dbReference>
<evidence type="ECO:0000313" key="9">
    <source>
        <dbReference type="EMBL" id="KAF5344336.1"/>
    </source>
</evidence>
<dbReference type="FunFam" id="1.20.1250.20:FF:000064">
    <property type="entry name" value="MFS allantoate transporter"/>
    <property type="match status" value="1"/>
</dbReference>
<dbReference type="Pfam" id="PF07690">
    <property type="entry name" value="MFS_1"/>
    <property type="match status" value="1"/>
</dbReference>
<feature type="transmembrane region" description="Helical" evidence="8">
    <location>
        <begin position="306"/>
        <end position="335"/>
    </location>
</feature>
<feature type="transmembrane region" description="Helical" evidence="8">
    <location>
        <begin position="369"/>
        <end position="389"/>
    </location>
</feature>
<proteinExistence type="inferred from homology"/>
<sequence length="548" mass="61252">MATSREPSVDSIGKEIEADEVRIETSEKEDGLPAPGPSTTKNVGAGDAALEILQDGSAHYEVSEEEDRRVLRKIDFWVMPVVLLVYFLQQLDKSSLSYTSVFGIVQATHLVGSQYSWLTSIVYLAQLVCQPISSYLLVKLPIPKFLFVNVFLWGAVVASTAAAHNFKGLVTTRFFLGVFEASVAPAFITITQMWWRRREQTMRLSMWMAMNGVTGMVGSLLSWGLGHISDRLQPYQVIFLFIGLLTVVVSPIVFFVLPVSPAKAKFLTREEKIIAFERVRANNQGTENKVWKWEHVWELLLDFKTYLWFSLLFLCTVPSGGIGAFGPLIIASFGFDSFNTILFNIPFTFLQVVVTLASAWISTKLKVKWPIIFCLCIPAIGGVAALLTLGRDKHERGKLLASYYVISFFTGLQPMLYAWSAQNTAGHTKKLCTTGIVFVAQCAGNVVGPQLYTTDEKPYYHRGLISNMICWIALSVLTVVTAAYLAFRNKQQEALRRRLGKAGKVVDRSLDSYSERKGNSEGNEGEARNDKAFDDLTDIQNEDFIYVL</sequence>
<feature type="transmembrane region" description="Helical" evidence="8">
    <location>
        <begin position="464"/>
        <end position="487"/>
    </location>
</feature>
<keyword evidence="5 8" id="KW-0472">Membrane</keyword>
<feature type="region of interest" description="Disordered" evidence="7">
    <location>
        <begin position="513"/>
        <end position="532"/>
    </location>
</feature>
<feature type="transmembrane region" description="Helical" evidence="8">
    <location>
        <begin position="237"/>
        <end position="259"/>
    </location>
</feature>
<evidence type="ECO:0000256" key="5">
    <source>
        <dbReference type="ARBA" id="ARBA00023136"/>
    </source>
</evidence>
<feature type="transmembrane region" description="Helical" evidence="8">
    <location>
        <begin position="341"/>
        <end position="362"/>
    </location>
</feature>
<evidence type="ECO:0000256" key="8">
    <source>
        <dbReference type="SAM" id="Phobius"/>
    </source>
</evidence>
<evidence type="ECO:0000256" key="7">
    <source>
        <dbReference type="SAM" id="MobiDB-lite"/>
    </source>
</evidence>
<evidence type="ECO:0000256" key="3">
    <source>
        <dbReference type="ARBA" id="ARBA00022692"/>
    </source>
</evidence>
<evidence type="ECO:0000256" key="4">
    <source>
        <dbReference type="ARBA" id="ARBA00022989"/>
    </source>
</evidence>
<comment type="caution">
    <text evidence="9">The sequence shown here is derived from an EMBL/GenBank/DDBJ whole genome shotgun (WGS) entry which is preliminary data.</text>
</comment>
<feature type="transmembrane region" description="Helical" evidence="8">
    <location>
        <begin position="145"/>
        <end position="162"/>
    </location>
</feature>
<feature type="transmembrane region" description="Helical" evidence="8">
    <location>
        <begin position="401"/>
        <end position="419"/>
    </location>
</feature>
<feature type="transmembrane region" description="Helical" evidence="8">
    <location>
        <begin position="174"/>
        <end position="195"/>
    </location>
</feature>